<sequence length="64" mass="7719">MKHQVRDFESYLQAYHRQIQIQIHREFRHCEGKVFYRIDSMRVNINKLIGGNSLIYSVCGHKLL</sequence>
<dbReference type="EMBL" id="OY731407">
    <property type="protein sequence ID" value="CAJ1977409.1"/>
    <property type="molecule type" value="Genomic_DNA"/>
</dbReference>
<proteinExistence type="predicted"/>
<keyword evidence="2" id="KW-1185">Reference proteome</keyword>
<dbReference type="Gramene" id="rna-AYBTSS11_LOCUS29574">
    <property type="protein sequence ID" value="CAJ1977409.1"/>
    <property type="gene ID" value="gene-AYBTSS11_LOCUS29574"/>
</dbReference>
<accession>A0AA86W2U4</accession>
<dbReference type="Proteomes" id="UP001189624">
    <property type="component" value="Chromosome 10"/>
</dbReference>
<organism evidence="1 2">
    <name type="scientific">Sphenostylis stenocarpa</name>
    <dbReference type="NCBI Taxonomy" id="92480"/>
    <lineage>
        <taxon>Eukaryota</taxon>
        <taxon>Viridiplantae</taxon>
        <taxon>Streptophyta</taxon>
        <taxon>Embryophyta</taxon>
        <taxon>Tracheophyta</taxon>
        <taxon>Spermatophyta</taxon>
        <taxon>Magnoliopsida</taxon>
        <taxon>eudicotyledons</taxon>
        <taxon>Gunneridae</taxon>
        <taxon>Pentapetalae</taxon>
        <taxon>rosids</taxon>
        <taxon>fabids</taxon>
        <taxon>Fabales</taxon>
        <taxon>Fabaceae</taxon>
        <taxon>Papilionoideae</taxon>
        <taxon>50 kb inversion clade</taxon>
        <taxon>NPAAA clade</taxon>
        <taxon>indigoferoid/millettioid clade</taxon>
        <taxon>Phaseoleae</taxon>
        <taxon>Sphenostylis</taxon>
    </lineage>
</organism>
<protein>
    <submittedName>
        <fullName evidence="1">Uncharacterized protein</fullName>
    </submittedName>
</protein>
<gene>
    <name evidence="1" type="ORF">AYBTSS11_LOCUS29574</name>
</gene>
<name>A0AA86W2U4_9FABA</name>
<evidence type="ECO:0000313" key="2">
    <source>
        <dbReference type="Proteomes" id="UP001189624"/>
    </source>
</evidence>
<reference evidence="1" key="1">
    <citation type="submission" date="2023-10" db="EMBL/GenBank/DDBJ databases">
        <authorList>
            <person name="Domelevo Entfellner J.-B."/>
        </authorList>
    </citation>
    <scope>NUCLEOTIDE SEQUENCE</scope>
</reference>
<evidence type="ECO:0000313" key="1">
    <source>
        <dbReference type="EMBL" id="CAJ1977409.1"/>
    </source>
</evidence>
<dbReference type="AlphaFoldDB" id="A0AA86W2U4"/>